<proteinExistence type="inferred from homology"/>
<dbReference type="InterPro" id="IPR014721">
    <property type="entry name" value="Ribsml_uS5_D2-typ_fold_subgr"/>
</dbReference>
<dbReference type="PANTHER" id="PTHR43527">
    <property type="entry name" value="4-DIPHOSPHOCYTIDYL-2-C-METHYL-D-ERYTHRITOL KINASE, CHLOROPLASTIC"/>
    <property type="match status" value="1"/>
</dbReference>
<dbReference type="Gene3D" id="3.30.70.890">
    <property type="entry name" value="GHMP kinase, C-terminal domain"/>
    <property type="match status" value="1"/>
</dbReference>
<evidence type="ECO:0000256" key="7">
    <source>
        <dbReference type="ARBA" id="ARBA00022840"/>
    </source>
</evidence>
<comment type="caution">
    <text evidence="12">The sequence shown here is derived from an EMBL/GenBank/DDBJ whole genome shotgun (WGS) entry which is preliminary data.</text>
</comment>
<protein>
    <recommendedName>
        <fullName evidence="3 9">4-diphosphocytidyl-2-C-methyl-D-erythritol kinase</fullName>
        <shortName evidence="9">CMK</shortName>
        <ecNumber evidence="2 9">2.7.1.148</ecNumber>
    </recommendedName>
    <alternativeName>
        <fullName evidence="8 9">4-(cytidine-5'-diphospho)-2-C-methyl-D-erythritol kinase</fullName>
    </alternativeName>
</protein>
<dbReference type="SUPFAM" id="SSF54211">
    <property type="entry name" value="Ribosomal protein S5 domain 2-like"/>
    <property type="match status" value="1"/>
</dbReference>
<dbReference type="InterPro" id="IPR036554">
    <property type="entry name" value="GHMP_kinase_C_sf"/>
</dbReference>
<dbReference type="InterPro" id="IPR006204">
    <property type="entry name" value="GHMP_kinase_N_dom"/>
</dbReference>
<keyword evidence="13" id="KW-1185">Reference proteome</keyword>
<dbReference type="AlphaFoldDB" id="A0A9X2FL30"/>
<dbReference type="Gene3D" id="3.30.230.10">
    <property type="match status" value="1"/>
</dbReference>
<dbReference type="PANTHER" id="PTHR43527:SF2">
    <property type="entry name" value="4-DIPHOSPHOCYTIDYL-2-C-METHYL-D-ERYTHRITOL KINASE, CHLOROPLASTIC"/>
    <property type="match status" value="1"/>
</dbReference>
<dbReference type="Pfam" id="PF08544">
    <property type="entry name" value="GHMP_kinases_C"/>
    <property type="match status" value="1"/>
</dbReference>
<evidence type="ECO:0000256" key="5">
    <source>
        <dbReference type="ARBA" id="ARBA00022741"/>
    </source>
</evidence>
<feature type="domain" description="GHMP kinase C-terminal" evidence="11">
    <location>
        <begin position="199"/>
        <end position="274"/>
    </location>
</feature>
<organism evidence="12 13">
    <name type="scientific">Ligilactobacillus ubinensis</name>
    <dbReference type="NCBI Taxonomy" id="2876789"/>
    <lineage>
        <taxon>Bacteria</taxon>
        <taxon>Bacillati</taxon>
        <taxon>Bacillota</taxon>
        <taxon>Bacilli</taxon>
        <taxon>Lactobacillales</taxon>
        <taxon>Lactobacillaceae</taxon>
        <taxon>Ligilactobacillus</taxon>
    </lineage>
</organism>
<dbReference type="GO" id="GO:0016114">
    <property type="term" value="P:terpenoid biosynthetic process"/>
    <property type="evidence" value="ECO:0007669"/>
    <property type="project" value="UniProtKB-UniRule"/>
</dbReference>
<feature type="binding site" evidence="9">
    <location>
        <begin position="95"/>
        <end position="105"/>
    </location>
    <ligand>
        <name>ATP</name>
        <dbReference type="ChEBI" id="CHEBI:30616"/>
    </ligand>
</feature>
<dbReference type="EC" id="2.7.1.148" evidence="2 9"/>
<dbReference type="RefSeq" id="WP_253361007.1">
    <property type="nucleotide sequence ID" value="NZ_JAIULA010000015.1"/>
</dbReference>
<evidence type="ECO:0000256" key="8">
    <source>
        <dbReference type="ARBA" id="ARBA00032554"/>
    </source>
</evidence>
<dbReference type="InterPro" id="IPR020568">
    <property type="entry name" value="Ribosomal_Su5_D2-typ_SF"/>
</dbReference>
<evidence type="ECO:0000313" key="13">
    <source>
        <dbReference type="Proteomes" id="UP001139006"/>
    </source>
</evidence>
<keyword evidence="5 9" id="KW-0547">Nucleotide-binding</keyword>
<evidence type="ECO:0000313" key="12">
    <source>
        <dbReference type="EMBL" id="MCP0887275.1"/>
    </source>
</evidence>
<evidence type="ECO:0000256" key="9">
    <source>
        <dbReference type="HAMAP-Rule" id="MF_00061"/>
    </source>
</evidence>
<accession>A0A9X2FL30</accession>
<keyword evidence="7 9" id="KW-0067">ATP-binding</keyword>
<keyword evidence="6 9" id="KW-0418">Kinase</keyword>
<comment type="catalytic activity">
    <reaction evidence="9">
        <text>4-CDP-2-C-methyl-D-erythritol + ATP = 4-CDP-2-C-methyl-D-erythritol 2-phosphate + ADP + H(+)</text>
        <dbReference type="Rhea" id="RHEA:18437"/>
        <dbReference type="ChEBI" id="CHEBI:15378"/>
        <dbReference type="ChEBI" id="CHEBI:30616"/>
        <dbReference type="ChEBI" id="CHEBI:57823"/>
        <dbReference type="ChEBI" id="CHEBI:57919"/>
        <dbReference type="ChEBI" id="CHEBI:456216"/>
        <dbReference type="EC" id="2.7.1.148"/>
    </reaction>
</comment>
<evidence type="ECO:0000256" key="2">
    <source>
        <dbReference type="ARBA" id="ARBA00012052"/>
    </source>
</evidence>
<dbReference type="SUPFAM" id="SSF55060">
    <property type="entry name" value="GHMP Kinase, C-terminal domain"/>
    <property type="match status" value="1"/>
</dbReference>
<gene>
    <name evidence="9 12" type="primary">ispE</name>
    <name evidence="12" type="ORF">LB941_08005</name>
</gene>
<sequence length="290" mass="31713">MEISEKAPAKLNLSLDTPFRHQDGEHEWQMVMTAIDLADYVHLKTISNTKKIVVLTNTGFLPCDHRNLAYQAARKLQSLYHINEGVVIKIDKNIPVAAGMGGGSSDAAAVLRALNKAWKLELTHAQLATIGLEIDSDVPFCIYSEPALVTGKGEIVTPIGDLPPFWIVIAKPKASVSTPSILRQIDYASLKHQNVPGIVAAIQKNDYDAMIATMGNSLEPITAKRYPDILRIKNKMLQFGADAAQMSGSGPTVFGISQKQSRAQHIYNSLCGFCNEVYLVHPYSLVSSKK</sequence>
<feature type="active site" evidence="9">
    <location>
        <position position="137"/>
    </location>
</feature>
<dbReference type="Pfam" id="PF00288">
    <property type="entry name" value="GHMP_kinases_N"/>
    <property type="match status" value="1"/>
</dbReference>
<dbReference type="PIRSF" id="PIRSF010376">
    <property type="entry name" value="IspE"/>
    <property type="match status" value="1"/>
</dbReference>
<comment type="pathway">
    <text evidence="9">Isoprenoid biosynthesis; isopentenyl diphosphate biosynthesis via DXP pathway; isopentenyl diphosphate from 1-deoxy-D-xylulose 5-phosphate: step 3/6.</text>
</comment>
<dbReference type="GO" id="GO:0050515">
    <property type="term" value="F:4-(cytidine 5'-diphospho)-2-C-methyl-D-erythritol kinase activity"/>
    <property type="evidence" value="ECO:0007669"/>
    <property type="project" value="UniProtKB-UniRule"/>
</dbReference>
<evidence type="ECO:0000256" key="1">
    <source>
        <dbReference type="ARBA" id="ARBA00009684"/>
    </source>
</evidence>
<dbReference type="HAMAP" id="MF_00061">
    <property type="entry name" value="IspE"/>
    <property type="match status" value="1"/>
</dbReference>
<feature type="domain" description="GHMP kinase N-terminal" evidence="10">
    <location>
        <begin position="67"/>
        <end position="144"/>
    </location>
</feature>
<dbReference type="NCBIfam" id="TIGR00154">
    <property type="entry name" value="ispE"/>
    <property type="match status" value="1"/>
</dbReference>
<dbReference type="EMBL" id="JAIULA010000015">
    <property type="protein sequence ID" value="MCP0887275.1"/>
    <property type="molecule type" value="Genomic_DNA"/>
</dbReference>
<comment type="function">
    <text evidence="9">Catalyzes the phosphorylation of the position 2 hydroxy group of 4-diphosphocytidyl-2C-methyl-D-erythritol.</text>
</comment>
<evidence type="ECO:0000259" key="11">
    <source>
        <dbReference type="Pfam" id="PF08544"/>
    </source>
</evidence>
<comment type="similarity">
    <text evidence="1 9">Belongs to the GHMP kinase family. IspE subfamily.</text>
</comment>
<dbReference type="GO" id="GO:0019288">
    <property type="term" value="P:isopentenyl diphosphate biosynthetic process, methylerythritol 4-phosphate pathway"/>
    <property type="evidence" value="ECO:0007669"/>
    <property type="project" value="UniProtKB-UniRule"/>
</dbReference>
<dbReference type="Proteomes" id="UP001139006">
    <property type="component" value="Unassembled WGS sequence"/>
</dbReference>
<evidence type="ECO:0000259" key="10">
    <source>
        <dbReference type="Pfam" id="PF00288"/>
    </source>
</evidence>
<evidence type="ECO:0000256" key="6">
    <source>
        <dbReference type="ARBA" id="ARBA00022777"/>
    </source>
</evidence>
<feature type="active site" evidence="9">
    <location>
        <position position="10"/>
    </location>
</feature>
<evidence type="ECO:0000256" key="4">
    <source>
        <dbReference type="ARBA" id="ARBA00022679"/>
    </source>
</evidence>
<dbReference type="InterPro" id="IPR013750">
    <property type="entry name" value="GHMP_kinase_C_dom"/>
</dbReference>
<keyword evidence="4 9" id="KW-0808">Transferase</keyword>
<evidence type="ECO:0000256" key="3">
    <source>
        <dbReference type="ARBA" id="ARBA00017473"/>
    </source>
</evidence>
<dbReference type="GO" id="GO:0005524">
    <property type="term" value="F:ATP binding"/>
    <property type="evidence" value="ECO:0007669"/>
    <property type="project" value="UniProtKB-UniRule"/>
</dbReference>
<keyword evidence="9" id="KW-0414">Isoprene biosynthesis</keyword>
<dbReference type="InterPro" id="IPR004424">
    <property type="entry name" value="IspE"/>
</dbReference>
<name>A0A9X2FL30_9LACO</name>
<reference evidence="12 13" key="1">
    <citation type="journal article" date="2023" name="Int. J. Syst. Evol. Microbiol.">
        <title>Ligilactobacillus ubinensis sp. nov., a novel species isolated from the wild ferment of a durian fruit (Durio zibethinus).</title>
        <authorList>
            <person name="Heng Y.C."/>
            <person name="Menon N."/>
            <person name="Chen B."/>
            <person name="Loo B.Z.L."/>
            <person name="Wong G.W.J."/>
            <person name="Lim A.C.H."/>
            <person name="Silvaraju S."/>
            <person name="Kittelmann S."/>
        </authorList>
    </citation>
    <scope>NUCLEOTIDE SEQUENCE [LARGE SCALE GENOMIC DNA]</scope>
    <source>
        <strain evidence="12 13">WILCCON 0076</strain>
    </source>
</reference>